<feature type="transmembrane region" description="Helical" evidence="8">
    <location>
        <begin position="190"/>
        <end position="211"/>
    </location>
</feature>
<dbReference type="AlphaFoldDB" id="A0A0A3I7X5"/>
<keyword evidence="4" id="KW-0309">Germination</keyword>
<dbReference type="GO" id="GO:0016020">
    <property type="term" value="C:membrane"/>
    <property type="evidence" value="ECO:0007669"/>
    <property type="project" value="UniProtKB-SubCell"/>
</dbReference>
<evidence type="ECO:0000313" key="10">
    <source>
        <dbReference type="Proteomes" id="UP000030416"/>
    </source>
</evidence>
<evidence type="ECO:0000256" key="3">
    <source>
        <dbReference type="ARBA" id="ARBA00022448"/>
    </source>
</evidence>
<feature type="transmembrane region" description="Helical" evidence="8">
    <location>
        <begin position="86"/>
        <end position="107"/>
    </location>
</feature>
<keyword evidence="7 8" id="KW-0472">Membrane</keyword>
<dbReference type="NCBIfam" id="TIGR00912">
    <property type="entry name" value="2A0309"/>
    <property type="match status" value="1"/>
</dbReference>
<keyword evidence="10" id="KW-1185">Reference proteome</keyword>
<dbReference type="STRING" id="1384049.CD29_09145"/>
<feature type="transmembrane region" description="Helical" evidence="8">
    <location>
        <begin position="12"/>
        <end position="34"/>
    </location>
</feature>
<name>A0A0A3I7X5_9BACL</name>
<dbReference type="Pfam" id="PF03845">
    <property type="entry name" value="Spore_permease"/>
    <property type="match status" value="1"/>
</dbReference>
<evidence type="ECO:0000256" key="4">
    <source>
        <dbReference type="ARBA" id="ARBA00022544"/>
    </source>
</evidence>
<evidence type="ECO:0000256" key="8">
    <source>
        <dbReference type="SAM" id="Phobius"/>
    </source>
</evidence>
<keyword evidence="3" id="KW-0813">Transport</keyword>
<evidence type="ECO:0000256" key="6">
    <source>
        <dbReference type="ARBA" id="ARBA00022989"/>
    </source>
</evidence>
<dbReference type="InterPro" id="IPR004761">
    <property type="entry name" value="Spore_GerAB"/>
</dbReference>
<evidence type="ECO:0000256" key="7">
    <source>
        <dbReference type="ARBA" id="ARBA00023136"/>
    </source>
</evidence>
<keyword evidence="6 8" id="KW-1133">Transmembrane helix</keyword>
<comment type="caution">
    <text evidence="9">The sequence shown here is derived from an EMBL/GenBank/DDBJ whole genome shotgun (WGS) entry which is preliminary data.</text>
</comment>
<dbReference type="Gene3D" id="1.20.1740.10">
    <property type="entry name" value="Amino acid/polyamine transporter I"/>
    <property type="match status" value="1"/>
</dbReference>
<evidence type="ECO:0000256" key="1">
    <source>
        <dbReference type="ARBA" id="ARBA00004141"/>
    </source>
</evidence>
<protein>
    <submittedName>
        <fullName evidence="9">Spore gernimation protein</fullName>
    </submittedName>
</protein>
<dbReference type="EMBL" id="JPVN01000009">
    <property type="protein sequence ID" value="KGR78833.1"/>
    <property type="molecule type" value="Genomic_DNA"/>
</dbReference>
<feature type="transmembrane region" description="Helical" evidence="8">
    <location>
        <begin position="119"/>
        <end position="140"/>
    </location>
</feature>
<gene>
    <name evidence="9" type="ORF">CD29_09145</name>
</gene>
<accession>A0A0A3I7X5</accession>
<feature type="transmembrane region" description="Helical" evidence="8">
    <location>
        <begin position="46"/>
        <end position="65"/>
    </location>
</feature>
<feature type="transmembrane region" description="Helical" evidence="8">
    <location>
        <begin position="274"/>
        <end position="295"/>
    </location>
</feature>
<dbReference type="PANTHER" id="PTHR34975">
    <property type="entry name" value="SPORE GERMINATION PROTEIN A2"/>
    <property type="match status" value="1"/>
</dbReference>
<feature type="transmembrane region" description="Helical" evidence="8">
    <location>
        <begin position="307"/>
        <end position="325"/>
    </location>
</feature>
<dbReference type="eggNOG" id="COG0814">
    <property type="taxonomic scope" value="Bacteria"/>
</dbReference>
<sequence>MSQAIQSKQYEKINAFLVFFIICGCQIGVGIHGFQRVIYKDAKQDAWLSVVLSFILAHIVVFVMFKTLEKFDNLDIYGIQREVFGKILGSFLNFVYVIYCTFAFFAVLKNYIEVVNTWVFPYVNPQFIAIAILLLIVYAVTAGFRVVIGISFFSFFFLLWIPPLLIYPLYFTNINYLLPIMEDIIGILKGAYSMSFTIVGFEILNIVYPYIKDKEKKSAEKYAHFGLLFTFFIYIIIMLITLMYFSGPQLERVIWATLTIFNLIEFPFVERIEIITICAWLLIILPNLCLYLWAAYRGVSSVYNLEIKRFTWIFISIIFIITFFIKTRTQINTMNNYFGKIAFIVVFIYPFILFIFASIKKRRKKGTGDTS</sequence>
<dbReference type="OrthoDB" id="2380240at2"/>
<keyword evidence="5 8" id="KW-0812">Transmembrane</keyword>
<feature type="transmembrane region" description="Helical" evidence="8">
    <location>
        <begin position="223"/>
        <end position="245"/>
    </location>
</feature>
<evidence type="ECO:0000256" key="5">
    <source>
        <dbReference type="ARBA" id="ARBA00022692"/>
    </source>
</evidence>
<comment type="subcellular location">
    <subcellularLocation>
        <location evidence="1">Membrane</location>
        <topology evidence="1">Multi-pass membrane protein</topology>
    </subcellularLocation>
</comment>
<dbReference type="RefSeq" id="WP_036185515.1">
    <property type="nucleotide sequence ID" value="NZ_AVDA01000009.1"/>
</dbReference>
<organism evidence="9 10">
    <name type="scientific">Ureibacillus manganicus DSM 26584</name>
    <dbReference type="NCBI Taxonomy" id="1384049"/>
    <lineage>
        <taxon>Bacteria</taxon>
        <taxon>Bacillati</taxon>
        <taxon>Bacillota</taxon>
        <taxon>Bacilli</taxon>
        <taxon>Bacillales</taxon>
        <taxon>Caryophanaceae</taxon>
        <taxon>Ureibacillus</taxon>
    </lineage>
</organism>
<feature type="transmembrane region" description="Helical" evidence="8">
    <location>
        <begin position="147"/>
        <end position="170"/>
    </location>
</feature>
<proteinExistence type="inferred from homology"/>
<evidence type="ECO:0000256" key="2">
    <source>
        <dbReference type="ARBA" id="ARBA00007998"/>
    </source>
</evidence>
<feature type="transmembrane region" description="Helical" evidence="8">
    <location>
        <begin position="337"/>
        <end position="357"/>
    </location>
</feature>
<evidence type="ECO:0000313" key="9">
    <source>
        <dbReference type="EMBL" id="KGR78833.1"/>
    </source>
</evidence>
<dbReference type="Proteomes" id="UP000030416">
    <property type="component" value="Unassembled WGS sequence"/>
</dbReference>
<reference evidence="9 10" key="1">
    <citation type="submission" date="2014-02" db="EMBL/GenBank/DDBJ databases">
        <title>Draft genome sequence of Lysinibacillus manganicus DSM 26584T.</title>
        <authorList>
            <person name="Zhang F."/>
            <person name="Wang G."/>
            <person name="Zhang L."/>
        </authorList>
    </citation>
    <scope>NUCLEOTIDE SEQUENCE [LARGE SCALE GENOMIC DNA]</scope>
    <source>
        <strain evidence="9 10">DSM 26584</strain>
    </source>
</reference>
<comment type="similarity">
    <text evidence="2">Belongs to the amino acid-polyamine-organocation (APC) superfamily. Spore germination protein (SGP) (TC 2.A.3.9) family.</text>
</comment>
<dbReference type="GO" id="GO:0009847">
    <property type="term" value="P:spore germination"/>
    <property type="evidence" value="ECO:0007669"/>
    <property type="project" value="InterPro"/>
</dbReference>
<dbReference type="PANTHER" id="PTHR34975:SF2">
    <property type="entry name" value="SPORE GERMINATION PROTEIN A2"/>
    <property type="match status" value="1"/>
</dbReference>